<dbReference type="Proteomes" id="UP000492821">
    <property type="component" value="Unassembled WGS sequence"/>
</dbReference>
<organism evidence="2 3">
    <name type="scientific">Panagrellus redivivus</name>
    <name type="common">Microworm</name>
    <dbReference type="NCBI Taxonomy" id="6233"/>
    <lineage>
        <taxon>Eukaryota</taxon>
        <taxon>Metazoa</taxon>
        <taxon>Ecdysozoa</taxon>
        <taxon>Nematoda</taxon>
        <taxon>Chromadorea</taxon>
        <taxon>Rhabditida</taxon>
        <taxon>Tylenchina</taxon>
        <taxon>Panagrolaimomorpha</taxon>
        <taxon>Panagrolaimoidea</taxon>
        <taxon>Panagrolaimidae</taxon>
        <taxon>Panagrellus</taxon>
    </lineage>
</organism>
<reference evidence="3" key="2">
    <citation type="submission" date="2020-10" db="UniProtKB">
        <authorList>
            <consortium name="WormBaseParasite"/>
        </authorList>
    </citation>
    <scope>IDENTIFICATION</scope>
</reference>
<sequence length="189" mass="21489">MSNTIFNKYVSFKPNESLSVTGSVTPTEEYFGRIEFHTDNDEVFLIHIATTGIEFITDPGPRLEFPCPFEFGSEFEMVIKMAFHGFEIWIDGKYFASNNYTFSPLLIDKIHVSAFDEVKCIKLLRAHKSPTGGLEQFGPDGSWWASMYDKDENTTSTSTNTEAETEADDENLDDDGETECFKTEDIHDE</sequence>
<reference evidence="2" key="1">
    <citation type="journal article" date="2013" name="Genetics">
        <title>The draft genome and transcriptome of Panagrellus redivivus are shaped by the harsh demands of a free-living lifestyle.</title>
        <authorList>
            <person name="Srinivasan J."/>
            <person name="Dillman A.R."/>
            <person name="Macchietto M.G."/>
            <person name="Heikkinen L."/>
            <person name="Lakso M."/>
            <person name="Fracchia K.M."/>
            <person name="Antoshechkin I."/>
            <person name="Mortazavi A."/>
            <person name="Wong G."/>
            <person name="Sternberg P.W."/>
        </authorList>
    </citation>
    <scope>NUCLEOTIDE SEQUENCE [LARGE SCALE GENOMIC DNA]</scope>
    <source>
        <strain evidence="2">MT8872</strain>
    </source>
</reference>
<feature type="region of interest" description="Disordered" evidence="1">
    <location>
        <begin position="148"/>
        <end position="189"/>
    </location>
</feature>
<dbReference type="WBParaSite" id="Pan_g17600.t1">
    <property type="protein sequence ID" value="Pan_g17600.t1"/>
    <property type="gene ID" value="Pan_g17600"/>
</dbReference>
<feature type="compositionally biased region" description="Basic and acidic residues" evidence="1">
    <location>
        <begin position="179"/>
        <end position="189"/>
    </location>
</feature>
<protein>
    <submittedName>
        <fullName evidence="3">Galectin</fullName>
    </submittedName>
</protein>
<dbReference type="InterPro" id="IPR013320">
    <property type="entry name" value="ConA-like_dom_sf"/>
</dbReference>
<name>A0A7E4V7T2_PANRE</name>
<dbReference type="AlphaFoldDB" id="A0A7E4V7T2"/>
<dbReference type="Gene3D" id="2.60.120.200">
    <property type="match status" value="1"/>
</dbReference>
<evidence type="ECO:0000313" key="2">
    <source>
        <dbReference type="Proteomes" id="UP000492821"/>
    </source>
</evidence>
<keyword evidence="2" id="KW-1185">Reference proteome</keyword>
<accession>A0A7E4V7T2</accession>
<evidence type="ECO:0000313" key="3">
    <source>
        <dbReference type="WBParaSite" id="Pan_g17600.t1"/>
    </source>
</evidence>
<proteinExistence type="predicted"/>
<evidence type="ECO:0000256" key="1">
    <source>
        <dbReference type="SAM" id="MobiDB-lite"/>
    </source>
</evidence>
<feature type="compositionally biased region" description="Acidic residues" evidence="1">
    <location>
        <begin position="163"/>
        <end position="178"/>
    </location>
</feature>
<dbReference type="SUPFAM" id="SSF49899">
    <property type="entry name" value="Concanavalin A-like lectins/glucanases"/>
    <property type="match status" value="1"/>
</dbReference>